<dbReference type="RefSeq" id="WP_282590138.1">
    <property type="nucleotide sequence ID" value="NZ_JAPAAF010000002.1"/>
</dbReference>
<evidence type="ECO:0000313" key="1">
    <source>
        <dbReference type="EMBL" id="MCW0481528.1"/>
    </source>
</evidence>
<comment type="caution">
    <text evidence="1">The sequence shown here is derived from an EMBL/GenBank/DDBJ whole genome shotgun (WGS) entry which is preliminary data.</text>
</comment>
<name>A0AA41Y5Z6_9BACT</name>
<accession>A0AA41Y5Z6</accession>
<dbReference type="AlphaFoldDB" id="A0AA41Y5Z6"/>
<dbReference type="Gene3D" id="3.30.450.20">
    <property type="entry name" value="PAS domain"/>
    <property type="match status" value="1"/>
</dbReference>
<dbReference type="EMBL" id="JAPAAF010000002">
    <property type="protein sequence ID" value="MCW0481528.1"/>
    <property type="molecule type" value="Genomic_DNA"/>
</dbReference>
<dbReference type="SUPFAM" id="SSF55785">
    <property type="entry name" value="PYP-like sensor domain (PAS domain)"/>
    <property type="match status" value="1"/>
</dbReference>
<proteinExistence type="predicted"/>
<dbReference type="PANTHER" id="PTHR39966:SF3">
    <property type="entry name" value="DUF438 DOMAIN-CONTAINING PROTEIN"/>
    <property type="match status" value="1"/>
</dbReference>
<keyword evidence="2" id="KW-1185">Reference proteome</keyword>
<dbReference type="InterPro" id="IPR035965">
    <property type="entry name" value="PAS-like_dom_sf"/>
</dbReference>
<dbReference type="Proteomes" id="UP001163821">
    <property type="component" value="Unassembled WGS sequence"/>
</dbReference>
<organism evidence="1 2">
    <name type="scientific">Gaoshiqia sediminis</name>
    <dbReference type="NCBI Taxonomy" id="2986998"/>
    <lineage>
        <taxon>Bacteria</taxon>
        <taxon>Pseudomonadati</taxon>
        <taxon>Bacteroidota</taxon>
        <taxon>Bacteroidia</taxon>
        <taxon>Marinilabiliales</taxon>
        <taxon>Prolixibacteraceae</taxon>
        <taxon>Gaoshiqia</taxon>
    </lineage>
</organism>
<gene>
    <name evidence="1" type="ORF">N2K84_02230</name>
</gene>
<reference evidence="1" key="1">
    <citation type="submission" date="2022-10" db="EMBL/GenBank/DDBJ databases">
        <title>Gaoshiqiia sediminis gen. nov., sp. nov., isolated from coastal sediment.</title>
        <authorList>
            <person name="Yu W.X."/>
            <person name="Mu D.S."/>
            <person name="Du J.Z."/>
            <person name="Liang Y.Q."/>
        </authorList>
    </citation>
    <scope>NUCLEOTIDE SEQUENCE</scope>
    <source>
        <strain evidence="1">A06</strain>
    </source>
</reference>
<dbReference type="PANTHER" id="PTHR39966">
    <property type="entry name" value="BLL2471 PROTEIN-RELATED"/>
    <property type="match status" value="1"/>
</dbReference>
<dbReference type="Pfam" id="PF13596">
    <property type="entry name" value="PAS_10"/>
    <property type="match status" value="1"/>
</dbReference>
<protein>
    <submittedName>
        <fullName evidence="1">PAS domain-containing protein</fullName>
    </submittedName>
</protein>
<dbReference type="Gene3D" id="1.20.120.520">
    <property type="entry name" value="nmb1532 protein domain like"/>
    <property type="match status" value="1"/>
</dbReference>
<sequence>MSAFTNNQEKRVQALVDFAKQMMTTSDKAALVNAHQELIRQVTPSEVIALFDVLVAERKDLPELKTVTNKILHLFHSPLLAYPALKPAENSFLDVLARNNREMESLLKSMKPDIKQLNLDPTNDEARKSLLEKLGRLQAFDLHYQIKENVLFPALETHWPDYRCVQLMWSYQDDIRREMKALREQLEAPGLDVSQFNRLAGDLFFNMLAIRFREEHILFPHILETIRPEVIQQMFSDSSEIGFPYVTAEKIEQVASSAEAGGDWVNLETGNLKADQIIRIFNHLPVDITFVDEHDTVRYFSTPKKRIFPRTKAIIGRKVHNCHPPESVHVVEEIVSAFRNGKKDEASFWINFKNEKILIQYFAVRDEAGEYKGVIEVTQEISGIQQLTGEKRLLDWEK</sequence>
<evidence type="ECO:0000313" key="2">
    <source>
        <dbReference type="Proteomes" id="UP001163821"/>
    </source>
</evidence>
<dbReference type="GO" id="GO:0005886">
    <property type="term" value="C:plasma membrane"/>
    <property type="evidence" value="ECO:0007669"/>
    <property type="project" value="TreeGrafter"/>
</dbReference>